<keyword evidence="1" id="KW-0001">2Fe-2S</keyword>
<keyword evidence="2" id="KW-0479">Metal-binding</keyword>
<dbReference type="Pfam" id="PF19112">
    <property type="entry name" value="VanA_C"/>
    <property type="match status" value="1"/>
</dbReference>
<keyword evidence="8" id="KW-1185">Reference proteome</keyword>
<dbReference type="Pfam" id="PF00355">
    <property type="entry name" value="Rieske"/>
    <property type="match status" value="1"/>
</dbReference>
<evidence type="ECO:0000313" key="7">
    <source>
        <dbReference type="EMBL" id="MCJ2542679.1"/>
    </source>
</evidence>
<dbReference type="InterPro" id="IPR050584">
    <property type="entry name" value="Cholesterol_7-desaturase"/>
</dbReference>
<accession>A0ABT0CA67</accession>
<dbReference type="SUPFAM" id="SSF50022">
    <property type="entry name" value="ISP domain"/>
    <property type="match status" value="1"/>
</dbReference>
<dbReference type="PROSITE" id="PS51296">
    <property type="entry name" value="RIESKE"/>
    <property type="match status" value="1"/>
</dbReference>
<dbReference type="CDD" id="cd03469">
    <property type="entry name" value="Rieske_RO_Alpha_N"/>
    <property type="match status" value="1"/>
</dbReference>
<feature type="domain" description="Rieske" evidence="6">
    <location>
        <begin position="13"/>
        <end position="116"/>
    </location>
</feature>
<keyword evidence="5" id="KW-0411">Iron-sulfur</keyword>
<dbReference type="PANTHER" id="PTHR21266">
    <property type="entry name" value="IRON-SULFUR DOMAIN CONTAINING PROTEIN"/>
    <property type="match status" value="1"/>
</dbReference>
<evidence type="ECO:0000256" key="5">
    <source>
        <dbReference type="ARBA" id="ARBA00023014"/>
    </source>
</evidence>
<evidence type="ECO:0000256" key="3">
    <source>
        <dbReference type="ARBA" id="ARBA00023002"/>
    </source>
</evidence>
<keyword evidence="3" id="KW-0560">Oxidoreductase</keyword>
<dbReference type="InterPro" id="IPR044043">
    <property type="entry name" value="VanA_C_cat"/>
</dbReference>
<proteinExistence type="predicted"/>
<dbReference type="EMBL" id="JAFIRA010000014">
    <property type="protein sequence ID" value="MCJ2542679.1"/>
    <property type="molecule type" value="Genomic_DNA"/>
</dbReference>
<dbReference type="SUPFAM" id="SSF55961">
    <property type="entry name" value="Bet v1-like"/>
    <property type="match status" value="1"/>
</dbReference>
<comment type="caution">
    <text evidence="7">The sequence shown here is derived from an EMBL/GenBank/DDBJ whole genome shotgun (WGS) entry which is preliminary data.</text>
</comment>
<keyword evidence="4" id="KW-0408">Iron</keyword>
<dbReference type="PANTHER" id="PTHR21266:SF60">
    <property type="entry name" value="3-KETOSTEROID-9-ALPHA-MONOOXYGENASE, OXYGENASE COMPONENT"/>
    <property type="match status" value="1"/>
</dbReference>
<dbReference type="RefSeq" id="WP_244349958.1">
    <property type="nucleotide sequence ID" value="NZ_JAFIRA010000014.1"/>
</dbReference>
<gene>
    <name evidence="7" type="ORF">JX360_07125</name>
</gene>
<protein>
    <submittedName>
        <fullName evidence="7">Aromatic ring-hydroxylating dioxygenase subunit alpha</fullName>
    </submittedName>
</protein>
<sequence>MLVTQQPVLKRFWYPVIPMSLLQEGPQSFTLLGQPLVLWLDKEGKPAAVEDLCCHRSAQLSKGMVCDGHIRCPYHGWEFNGSGTCVKVPQLTEDFIPRSYKVAAYLCQERYGYAWVALADPLLPIPEIPEAADPSYRYIHEFYEPWACSGLRFMENSFDSAHPHFVHGHGKTHGDQSNPVPPPLDEVTELEDGLLVRHWMEVINRELQKKNLNMEEERTIRTNVRRWYMPFARTLKIHYPNGLHHLIFSAATPIDDGHSQLVQFVYRNDTEEQAKAADIIAYDRQVTEEDREVLETTDYDTPLDIQAEQHMASDKPGILMRRKLAALLKAHGEIEQRRAPV</sequence>
<evidence type="ECO:0000256" key="2">
    <source>
        <dbReference type="ARBA" id="ARBA00022723"/>
    </source>
</evidence>
<dbReference type="Proteomes" id="UP000830835">
    <property type="component" value="Unassembled WGS sequence"/>
</dbReference>
<keyword evidence="7" id="KW-0223">Dioxygenase</keyword>
<dbReference type="InterPro" id="IPR017941">
    <property type="entry name" value="Rieske_2Fe-2S"/>
</dbReference>
<name>A0ABT0CA67_THEVL</name>
<evidence type="ECO:0000256" key="4">
    <source>
        <dbReference type="ARBA" id="ARBA00023004"/>
    </source>
</evidence>
<organism evidence="7 8">
    <name type="scientific">Thermostichus vulcanus str. 'Rupite'</name>
    <dbReference type="NCBI Taxonomy" id="2813851"/>
    <lineage>
        <taxon>Bacteria</taxon>
        <taxon>Bacillati</taxon>
        <taxon>Cyanobacteriota</taxon>
        <taxon>Cyanophyceae</taxon>
        <taxon>Thermostichales</taxon>
        <taxon>Thermostichaceae</taxon>
        <taxon>Thermostichus</taxon>
    </lineage>
</organism>
<evidence type="ECO:0000313" key="8">
    <source>
        <dbReference type="Proteomes" id="UP000830835"/>
    </source>
</evidence>
<dbReference type="Gene3D" id="3.90.380.10">
    <property type="entry name" value="Naphthalene 1,2-dioxygenase Alpha Subunit, Chain A, domain 1"/>
    <property type="match status" value="1"/>
</dbReference>
<reference evidence="7" key="1">
    <citation type="submission" date="2021-02" db="EMBL/GenBank/DDBJ databases">
        <title>The CRISPR/cas machinery reduction and long-range gene transfer in the hot spring cyanobacterium Synechococcus.</title>
        <authorList>
            <person name="Dvorak P."/>
            <person name="Jahodarova E."/>
            <person name="Hasler P."/>
            <person name="Poulickova A."/>
        </authorList>
    </citation>
    <scope>NUCLEOTIDE SEQUENCE</scope>
    <source>
        <strain evidence="7">Rupite</strain>
    </source>
</reference>
<dbReference type="InterPro" id="IPR036922">
    <property type="entry name" value="Rieske_2Fe-2S_sf"/>
</dbReference>
<dbReference type="Gene3D" id="2.102.10.10">
    <property type="entry name" value="Rieske [2Fe-2S] iron-sulphur domain"/>
    <property type="match status" value="1"/>
</dbReference>
<dbReference type="GO" id="GO:0051213">
    <property type="term" value="F:dioxygenase activity"/>
    <property type="evidence" value="ECO:0007669"/>
    <property type="project" value="UniProtKB-KW"/>
</dbReference>
<evidence type="ECO:0000259" key="6">
    <source>
        <dbReference type="PROSITE" id="PS51296"/>
    </source>
</evidence>
<evidence type="ECO:0000256" key="1">
    <source>
        <dbReference type="ARBA" id="ARBA00022714"/>
    </source>
</evidence>